<dbReference type="EMBL" id="KN825080">
    <property type="protein sequence ID" value="KIK94846.1"/>
    <property type="molecule type" value="Genomic_DNA"/>
</dbReference>
<keyword evidence="2" id="KW-1185">Reference proteome</keyword>
<dbReference type="Proteomes" id="UP000054538">
    <property type="component" value="Unassembled WGS sequence"/>
</dbReference>
<sequence length="1181" mass="129540">MLLQWCNLQPLGPSNLAAIRFASPSRVHSVKIFATGAKPFANFPDIVARTEPGAFFMDVYFNAHPIPSSSQADAKHKLKAPNALIPTVIAYSGRNTEFSIDMGADFGTRLMIVRGDFESVSMAIYGESELSSTGTSYIPGPLQLPNPVSVSPALDLAKASDPTSLARQLLASVPDAPSLNLVIRLMFCLKPPNDDWDLPDYPHLYSDLSEEEFDIDLDSAFHCLSRPVADNIQLEPLQRFAEKVADAIGPMDDIQADLVAGILCRSASQHPDFAQALMQAIDLERVFDVPSLDDEDTILTLLDASTNPDVARLLYSDWFKGILQSLEALPTARREVKKGAQRLAARLRDWQIFESALSNTGGSFVDACRFLKDVGSEEKSFGIWLSCMTTHEDLLATVRNDLPPDYCPLISLLDQPPTSISYDDFIGFVKAYIGVASVLAVYAWSDSLPNDNCRERTLAVLRLWQDVPGYREIVNHLLLLRQMTFRLECMTTDNDPPAQSGIHAENIILNLVNEPRCYLSSHFVKCIRSWQPFSLTYINEEERISLDRAATIADDGLPGAIDELVRSDFPSVNLDRIRGLRVAVAVVLHEFEEDDLGDWNILEAGWKEKVHGLMFHVIDVVASVSQELKSLYSLTMAQPREGGIAEQLLLLSDELLRLVIRLEHLSVTTSRSMRNVVTAVADIFVCADLALSPSTSSSSVVATVKCVRQTCVDVLRALSESRGMEFPRQGPTLFLRTLFEHGLRADNIDPAHRIVQIYTLIDCLVPEGTPEAAESNSEWVLSVIPLILTNLGTFFRALDVDQKIHFVDKLVALDNGTLNIGEWLLTEELKHMAEVARLLGGGMRDPRYIVAQHEVNLCLQFTARLMDPFSMHSSMCITTICTTPEAGHALTDTITSMLSARLHSKYLAQIARILASSTRPTECSLRLAVALTLVRGASLAQLSMPLGGTFGSTRAVLSTVSEPDLALDRLLWEFGHSLSAIVGSCDSLDSLDVQSIVAVLAWLCDKLPGPSDLPGLSWDKWDKLCDMFENGVLPDMYGSLKSIKGKLTPLPDSSIPTVLIPDSLSLPVHALASLLQPPVPVPSTPKRKSPGRDVLGLVALSPPTALLRSPAISGLSKMYTRNDFRELRQTPSSRQNTSRLPSLHVDEFEFGAPSPLVQPVAGAGMPTDPMAFGLGAPFPMT</sequence>
<accession>A0A0D0DXN3</accession>
<dbReference type="InParanoid" id="A0A0D0DXN3"/>
<evidence type="ECO:0008006" key="3">
    <source>
        <dbReference type="Google" id="ProtNLM"/>
    </source>
</evidence>
<reference evidence="1 2" key="1">
    <citation type="submission" date="2014-04" db="EMBL/GenBank/DDBJ databases">
        <authorList>
            <consortium name="DOE Joint Genome Institute"/>
            <person name="Kuo A."/>
            <person name="Kohler A."/>
            <person name="Jargeat P."/>
            <person name="Nagy L.G."/>
            <person name="Floudas D."/>
            <person name="Copeland A."/>
            <person name="Barry K.W."/>
            <person name="Cichocki N."/>
            <person name="Veneault-Fourrey C."/>
            <person name="LaButti K."/>
            <person name="Lindquist E.A."/>
            <person name="Lipzen A."/>
            <person name="Lundell T."/>
            <person name="Morin E."/>
            <person name="Murat C."/>
            <person name="Sun H."/>
            <person name="Tunlid A."/>
            <person name="Henrissat B."/>
            <person name="Grigoriev I.V."/>
            <person name="Hibbett D.S."/>
            <person name="Martin F."/>
            <person name="Nordberg H.P."/>
            <person name="Cantor M.N."/>
            <person name="Hua S.X."/>
        </authorList>
    </citation>
    <scope>NUCLEOTIDE SEQUENCE [LARGE SCALE GENOMIC DNA]</scope>
    <source>
        <strain evidence="1 2">Ve08.2h10</strain>
    </source>
</reference>
<evidence type="ECO:0000313" key="1">
    <source>
        <dbReference type="EMBL" id="KIK94846.1"/>
    </source>
</evidence>
<evidence type="ECO:0000313" key="2">
    <source>
        <dbReference type="Proteomes" id="UP000054538"/>
    </source>
</evidence>
<dbReference type="AlphaFoldDB" id="A0A0D0DXN3"/>
<organism evidence="1 2">
    <name type="scientific">Paxillus rubicundulus Ve08.2h10</name>
    <dbReference type="NCBI Taxonomy" id="930991"/>
    <lineage>
        <taxon>Eukaryota</taxon>
        <taxon>Fungi</taxon>
        <taxon>Dikarya</taxon>
        <taxon>Basidiomycota</taxon>
        <taxon>Agaricomycotina</taxon>
        <taxon>Agaricomycetes</taxon>
        <taxon>Agaricomycetidae</taxon>
        <taxon>Boletales</taxon>
        <taxon>Paxilineae</taxon>
        <taxon>Paxillaceae</taxon>
        <taxon>Paxillus</taxon>
    </lineage>
</organism>
<dbReference type="STRING" id="930991.A0A0D0DXN3"/>
<dbReference type="HOGENOM" id="CLU_008184_0_0_1"/>
<name>A0A0D0DXN3_9AGAM</name>
<gene>
    <name evidence="1" type="ORF">PAXRUDRAFT_33290</name>
</gene>
<reference evidence="2" key="2">
    <citation type="submission" date="2015-01" db="EMBL/GenBank/DDBJ databases">
        <title>Evolutionary Origins and Diversification of the Mycorrhizal Mutualists.</title>
        <authorList>
            <consortium name="DOE Joint Genome Institute"/>
            <consortium name="Mycorrhizal Genomics Consortium"/>
            <person name="Kohler A."/>
            <person name="Kuo A."/>
            <person name="Nagy L.G."/>
            <person name="Floudas D."/>
            <person name="Copeland A."/>
            <person name="Barry K.W."/>
            <person name="Cichocki N."/>
            <person name="Veneault-Fourrey C."/>
            <person name="LaButti K."/>
            <person name="Lindquist E.A."/>
            <person name="Lipzen A."/>
            <person name="Lundell T."/>
            <person name="Morin E."/>
            <person name="Murat C."/>
            <person name="Riley R."/>
            <person name="Ohm R."/>
            <person name="Sun H."/>
            <person name="Tunlid A."/>
            <person name="Henrissat B."/>
            <person name="Grigoriev I.V."/>
            <person name="Hibbett D.S."/>
            <person name="Martin F."/>
        </authorList>
    </citation>
    <scope>NUCLEOTIDE SEQUENCE [LARGE SCALE GENOMIC DNA]</scope>
    <source>
        <strain evidence="2">Ve08.2h10</strain>
    </source>
</reference>
<protein>
    <recommendedName>
        <fullName evidence="3">Virilizer N-terminal domain-containing protein</fullName>
    </recommendedName>
</protein>
<proteinExistence type="predicted"/>
<dbReference type="OrthoDB" id="2011702at2759"/>